<accession>A0ABQ3IFQ8</accession>
<dbReference type="Proteomes" id="UP000605897">
    <property type="component" value="Unassembled WGS sequence"/>
</dbReference>
<dbReference type="InterPro" id="IPR000073">
    <property type="entry name" value="AB_hydrolase_1"/>
</dbReference>
<reference evidence="3" key="1">
    <citation type="journal article" date="2019" name="Int. J. Syst. Evol. Microbiol.">
        <title>The Global Catalogue of Microorganisms (GCM) 10K type strain sequencing project: providing services to taxonomists for standard genome sequencing and annotation.</title>
        <authorList>
            <consortium name="The Broad Institute Genomics Platform"/>
            <consortium name="The Broad Institute Genome Sequencing Center for Infectious Disease"/>
            <person name="Wu L."/>
            <person name="Ma J."/>
        </authorList>
    </citation>
    <scope>NUCLEOTIDE SEQUENCE [LARGE SCALE GENOMIC DNA]</scope>
    <source>
        <strain evidence="3">CGMCC 4.7677</strain>
    </source>
</reference>
<dbReference type="PANTHER" id="PTHR43433:SF4">
    <property type="entry name" value="NON-HEME CHLOROPEROXIDASE-RELATED"/>
    <property type="match status" value="1"/>
</dbReference>
<feature type="domain" description="AB hydrolase-1" evidence="1">
    <location>
        <begin position="21"/>
        <end position="120"/>
    </location>
</feature>
<proteinExistence type="predicted"/>
<evidence type="ECO:0000313" key="3">
    <source>
        <dbReference type="Proteomes" id="UP000605897"/>
    </source>
</evidence>
<dbReference type="RefSeq" id="WP_191242838.1">
    <property type="nucleotide sequence ID" value="NZ_BNAU01000001.1"/>
</dbReference>
<dbReference type="EMBL" id="BNAU01000001">
    <property type="protein sequence ID" value="GHE78374.1"/>
    <property type="molecule type" value="Genomic_DNA"/>
</dbReference>
<dbReference type="PANTHER" id="PTHR43433">
    <property type="entry name" value="HYDROLASE, ALPHA/BETA FOLD FAMILY PROTEIN"/>
    <property type="match status" value="1"/>
</dbReference>
<dbReference type="Pfam" id="PF00561">
    <property type="entry name" value="Abhydrolase_1"/>
    <property type="match status" value="1"/>
</dbReference>
<dbReference type="InterPro" id="IPR029058">
    <property type="entry name" value="AB_hydrolase_fold"/>
</dbReference>
<protein>
    <submittedName>
        <fullName evidence="2">Hydrolase</fullName>
    </submittedName>
</protein>
<dbReference type="SUPFAM" id="SSF53474">
    <property type="entry name" value="alpha/beta-Hydrolases"/>
    <property type="match status" value="1"/>
</dbReference>
<evidence type="ECO:0000313" key="2">
    <source>
        <dbReference type="EMBL" id="GHE78374.1"/>
    </source>
</evidence>
<gene>
    <name evidence="2" type="ORF">GCM10017786_05040</name>
</gene>
<keyword evidence="3" id="KW-1185">Reference proteome</keyword>
<dbReference type="GO" id="GO:0016787">
    <property type="term" value="F:hydrolase activity"/>
    <property type="evidence" value="ECO:0007669"/>
    <property type="project" value="UniProtKB-KW"/>
</dbReference>
<sequence length="216" mass="22508">MFATAADGVKIWYDTAPGPRPVLLIHGFASDSQRTWEQTGWIRALAGHGHVTVDLRGHGRSDRPASGFSPRTLARDLLAVLDEAGLSTVDVVTYSMGGLAGWELARLAPGRVGRMVLGGIGGRAADRESMRRVAESLAAEGLDACIDGMAGHRLDGAPPVPVLFAAGEQDEIAADAPEFAASLGAPFVSLGGRTHVNAVSSRRFKDAAVEFLAPAG</sequence>
<organism evidence="2 3">
    <name type="scientific">Amycolatopsis deserti</name>
    <dbReference type="NCBI Taxonomy" id="185696"/>
    <lineage>
        <taxon>Bacteria</taxon>
        <taxon>Bacillati</taxon>
        <taxon>Actinomycetota</taxon>
        <taxon>Actinomycetes</taxon>
        <taxon>Pseudonocardiales</taxon>
        <taxon>Pseudonocardiaceae</taxon>
        <taxon>Amycolatopsis</taxon>
    </lineage>
</organism>
<keyword evidence="2" id="KW-0378">Hydrolase</keyword>
<name>A0ABQ3IFQ8_9PSEU</name>
<evidence type="ECO:0000259" key="1">
    <source>
        <dbReference type="Pfam" id="PF00561"/>
    </source>
</evidence>
<dbReference type="InterPro" id="IPR050471">
    <property type="entry name" value="AB_hydrolase"/>
</dbReference>
<dbReference type="Gene3D" id="3.40.50.1820">
    <property type="entry name" value="alpha/beta hydrolase"/>
    <property type="match status" value="1"/>
</dbReference>
<comment type="caution">
    <text evidence="2">The sequence shown here is derived from an EMBL/GenBank/DDBJ whole genome shotgun (WGS) entry which is preliminary data.</text>
</comment>